<gene>
    <name evidence="1" type="ORF">EVA_17445</name>
</gene>
<accession>J9G4J2</accession>
<dbReference type="AlphaFoldDB" id="J9G4J2"/>
<proteinExistence type="predicted"/>
<organism evidence="1">
    <name type="scientific">gut metagenome</name>
    <dbReference type="NCBI Taxonomy" id="749906"/>
    <lineage>
        <taxon>unclassified sequences</taxon>
        <taxon>metagenomes</taxon>
        <taxon>organismal metagenomes</taxon>
    </lineage>
</organism>
<name>J9G4J2_9ZZZZ</name>
<dbReference type="NCBIfam" id="TIGR04183">
    <property type="entry name" value="Por_Secre_tail"/>
    <property type="match status" value="1"/>
</dbReference>
<reference evidence="1" key="1">
    <citation type="journal article" date="2012" name="PLoS ONE">
        <title>Gene sets for utilization of primary and secondary nutrition supplies in the distal gut of endangered iberian lynx.</title>
        <authorList>
            <person name="Alcaide M."/>
            <person name="Messina E."/>
            <person name="Richter M."/>
            <person name="Bargiela R."/>
            <person name="Peplies J."/>
            <person name="Huws S.A."/>
            <person name="Newbold C.J."/>
            <person name="Golyshin P.N."/>
            <person name="Simon M.A."/>
            <person name="Lopez G."/>
            <person name="Yakimov M.M."/>
            <person name="Ferrer M."/>
        </authorList>
    </citation>
    <scope>NUCLEOTIDE SEQUENCE</scope>
</reference>
<comment type="caution">
    <text evidence="1">The sequence shown here is derived from an EMBL/GenBank/DDBJ whole genome shotgun (WGS) entry which is preliminary data.</text>
</comment>
<sequence length="217" mass="23164">MLTEEGIKGVQQLNGLASQYNYYKKQGLSDEKIFSALQWGADLQEIAKQGTADKNGNYWYMPTFDHTAVAISDPFGQKVTSLLPAIKAGEKIKHTIELPIPERKNPTLKRDNLKLAALLVDQTTGIVVTGRQISLGETSGPSAIEGVEAADDIEVEAAAGAFNVKATNAKAQVYAADGKLVSSCTVNGQASLPTFGKGVYVIRVEAAGKVYTKKAAF</sequence>
<protein>
    <submittedName>
        <fullName evidence="1">Uncharacterized protein</fullName>
    </submittedName>
</protein>
<dbReference type="EMBL" id="AMCI01006371">
    <property type="protein sequence ID" value="EJW94444.1"/>
    <property type="molecule type" value="Genomic_DNA"/>
</dbReference>
<evidence type="ECO:0000313" key="1">
    <source>
        <dbReference type="EMBL" id="EJW94444.1"/>
    </source>
</evidence>
<dbReference type="InterPro" id="IPR026444">
    <property type="entry name" value="Secre_tail"/>
</dbReference>